<protein>
    <submittedName>
        <fullName evidence="1">Uncharacterized protein</fullName>
    </submittedName>
</protein>
<dbReference type="RefSeq" id="WP_301192483.1">
    <property type="nucleotide sequence ID" value="NZ_JAPDPJ010000071.1"/>
</dbReference>
<proteinExistence type="predicted"/>
<sequence length="123" mass="14754">MKYLYIISLLVCFGTPIFGQTDILELIPEHQRRLGGIKHIKELFQPDNNDNSKREPEISNEYWFDKQGKITKEIAFKKYLDRGDTLKTIYYYYKDTLLVKELIIDYLKYDLVVRKLEPRTQTL</sequence>
<dbReference type="AlphaFoldDB" id="A0AAE3SH83"/>
<dbReference type="EMBL" id="JAPDPJ010000071">
    <property type="protein sequence ID" value="MCW3788927.1"/>
    <property type="molecule type" value="Genomic_DNA"/>
</dbReference>
<gene>
    <name evidence="1" type="ORF">OM075_20830</name>
</gene>
<accession>A0AAE3SH83</accession>
<comment type="caution">
    <text evidence="1">The sequence shown here is derived from an EMBL/GenBank/DDBJ whole genome shotgun (WGS) entry which is preliminary data.</text>
</comment>
<dbReference type="Proteomes" id="UP001209229">
    <property type="component" value="Unassembled WGS sequence"/>
</dbReference>
<reference evidence="1" key="1">
    <citation type="submission" date="2022-10" db="EMBL/GenBank/DDBJ databases">
        <authorList>
            <person name="Yu W.X."/>
        </authorList>
    </citation>
    <scope>NUCLEOTIDE SEQUENCE</scope>
    <source>
        <strain evidence="1">AAT</strain>
    </source>
</reference>
<evidence type="ECO:0000313" key="2">
    <source>
        <dbReference type="Proteomes" id="UP001209229"/>
    </source>
</evidence>
<evidence type="ECO:0000313" key="1">
    <source>
        <dbReference type="EMBL" id="MCW3788927.1"/>
    </source>
</evidence>
<name>A0AAE3SH83_9BACT</name>
<organism evidence="1 2">
    <name type="scientific">Plebeiibacterium sediminum</name>
    <dbReference type="NCBI Taxonomy" id="2992112"/>
    <lineage>
        <taxon>Bacteria</taxon>
        <taxon>Pseudomonadati</taxon>
        <taxon>Bacteroidota</taxon>
        <taxon>Bacteroidia</taxon>
        <taxon>Marinilabiliales</taxon>
        <taxon>Marinilabiliaceae</taxon>
        <taxon>Plebeiibacterium</taxon>
    </lineage>
</organism>
<keyword evidence="2" id="KW-1185">Reference proteome</keyword>